<dbReference type="PANTHER" id="PTHR42756">
    <property type="entry name" value="TRANSCRIPTIONAL REGULATOR, MARR"/>
    <property type="match status" value="1"/>
</dbReference>
<sequence>MDNREVAKEFIGFLIKLKKYMRAEVSKSRSSNITEQQFRTLMNLKQSGKCTLKELSGRIHVSNSSLCIMLNKMVEEGIVQREIDDKDRRNTFYNLSNCGRKFLEKELDKKLLTMGDKIGNLSEEEKEKFIVYLKGIEEIIEKIK</sequence>
<dbReference type="InterPro" id="IPR036388">
    <property type="entry name" value="WH-like_DNA-bd_sf"/>
</dbReference>
<dbReference type="AlphaFoldDB" id="A0A923EDA5"/>
<dbReference type="InterPro" id="IPR036390">
    <property type="entry name" value="WH_DNA-bd_sf"/>
</dbReference>
<keyword evidence="6" id="KW-1185">Reference proteome</keyword>
<organism evidence="5 6">
    <name type="scientific">Clostridium tetanomorphum</name>
    <dbReference type="NCBI Taxonomy" id="1553"/>
    <lineage>
        <taxon>Bacteria</taxon>
        <taxon>Bacillati</taxon>
        <taxon>Bacillota</taxon>
        <taxon>Clostridia</taxon>
        <taxon>Eubacteriales</taxon>
        <taxon>Clostridiaceae</taxon>
        <taxon>Clostridium</taxon>
    </lineage>
</organism>
<comment type="caution">
    <text evidence="5">The sequence shown here is derived from an EMBL/GenBank/DDBJ whole genome shotgun (WGS) entry which is preliminary data.</text>
</comment>
<evidence type="ECO:0000256" key="2">
    <source>
        <dbReference type="ARBA" id="ARBA00023125"/>
    </source>
</evidence>
<name>A0A923EDA5_CLOTT</name>
<dbReference type="Proteomes" id="UP000563151">
    <property type="component" value="Unassembled WGS sequence"/>
</dbReference>
<dbReference type="PROSITE" id="PS50995">
    <property type="entry name" value="HTH_MARR_2"/>
    <property type="match status" value="1"/>
</dbReference>
<evidence type="ECO:0000256" key="1">
    <source>
        <dbReference type="ARBA" id="ARBA00023015"/>
    </source>
</evidence>
<dbReference type="InterPro" id="IPR000835">
    <property type="entry name" value="HTH_MarR-typ"/>
</dbReference>
<evidence type="ECO:0000313" key="5">
    <source>
        <dbReference type="EMBL" id="MBC2399301.1"/>
    </source>
</evidence>
<evidence type="ECO:0000256" key="3">
    <source>
        <dbReference type="ARBA" id="ARBA00023163"/>
    </source>
</evidence>
<dbReference type="PANTHER" id="PTHR42756:SF1">
    <property type="entry name" value="TRANSCRIPTIONAL REPRESSOR OF EMRAB OPERON"/>
    <property type="match status" value="1"/>
</dbReference>
<feature type="domain" description="HTH marR-type" evidence="4">
    <location>
        <begin position="1"/>
        <end position="138"/>
    </location>
</feature>
<dbReference type="SMART" id="SM00347">
    <property type="entry name" value="HTH_MARR"/>
    <property type="match status" value="1"/>
</dbReference>
<dbReference type="GO" id="GO:0003700">
    <property type="term" value="F:DNA-binding transcription factor activity"/>
    <property type="evidence" value="ECO:0007669"/>
    <property type="project" value="InterPro"/>
</dbReference>
<dbReference type="Pfam" id="PF01047">
    <property type="entry name" value="MarR"/>
    <property type="match status" value="1"/>
</dbReference>
<dbReference type="EMBL" id="JAAZWO010000025">
    <property type="protein sequence ID" value="MBC2399301.1"/>
    <property type="molecule type" value="Genomic_DNA"/>
</dbReference>
<dbReference type="PRINTS" id="PR00598">
    <property type="entry name" value="HTHMARR"/>
</dbReference>
<keyword evidence="2" id="KW-0238">DNA-binding</keyword>
<gene>
    <name evidence="5" type="ORF">HGG79_16205</name>
</gene>
<evidence type="ECO:0000313" key="6">
    <source>
        <dbReference type="Proteomes" id="UP000563151"/>
    </source>
</evidence>
<accession>A0A923EDA5</accession>
<keyword evidence="1" id="KW-0805">Transcription regulation</keyword>
<dbReference type="Gene3D" id="1.10.10.10">
    <property type="entry name" value="Winged helix-like DNA-binding domain superfamily/Winged helix DNA-binding domain"/>
    <property type="match status" value="1"/>
</dbReference>
<proteinExistence type="predicted"/>
<reference evidence="5 6" key="1">
    <citation type="submission" date="2020-04" db="EMBL/GenBank/DDBJ databases">
        <title>Genomic insights into acetone-butanol-ethanol (ABE) fermentation by sequencing solventogenic clostridia strains.</title>
        <authorList>
            <person name="Brown S."/>
        </authorList>
    </citation>
    <scope>NUCLEOTIDE SEQUENCE [LARGE SCALE GENOMIC DNA]</scope>
    <source>
        <strain evidence="5 6">DJ011</strain>
    </source>
</reference>
<dbReference type="GO" id="GO:0003677">
    <property type="term" value="F:DNA binding"/>
    <property type="evidence" value="ECO:0007669"/>
    <property type="project" value="UniProtKB-KW"/>
</dbReference>
<dbReference type="RefSeq" id="WP_035151983.1">
    <property type="nucleotide sequence ID" value="NZ_JAAZWO010000025.1"/>
</dbReference>
<evidence type="ECO:0000259" key="4">
    <source>
        <dbReference type="PROSITE" id="PS50995"/>
    </source>
</evidence>
<dbReference type="SUPFAM" id="SSF46785">
    <property type="entry name" value="Winged helix' DNA-binding domain"/>
    <property type="match status" value="1"/>
</dbReference>
<protein>
    <submittedName>
        <fullName evidence="5">MarR family transcriptional regulator</fullName>
    </submittedName>
</protein>
<keyword evidence="3" id="KW-0804">Transcription</keyword>